<feature type="transmembrane region" description="Helical" evidence="1">
    <location>
        <begin position="101"/>
        <end position="127"/>
    </location>
</feature>
<feature type="transmembrane region" description="Helical" evidence="1">
    <location>
        <begin position="74"/>
        <end position="95"/>
    </location>
</feature>
<keyword evidence="1" id="KW-1133">Transmembrane helix</keyword>
<feature type="transmembrane region" description="Helical" evidence="1">
    <location>
        <begin position="38"/>
        <end position="62"/>
    </location>
</feature>
<evidence type="ECO:0000313" key="3">
    <source>
        <dbReference type="Proteomes" id="UP000028703"/>
    </source>
</evidence>
<keyword evidence="1" id="KW-0472">Membrane</keyword>
<dbReference type="RefSeq" id="WP_034702198.1">
    <property type="nucleotide sequence ID" value="NZ_JPRO01000002.1"/>
</dbReference>
<dbReference type="STRING" id="421531.IX38_04765"/>
<dbReference type="EMBL" id="JPRO01000002">
    <property type="protein sequence ID" value="KFF08748.1"/>
    <property type="molecule type" value="Genomic_DNA"/>
</dbReference>
<dbReference type="AlphaFoldDB" id="A0A085ZWD4"/>
<keyword evidence="3" id="KW-1185">Reference proteome</keyword>
<keyword evidence="1" id="KW-0812">Transmembrane</keyword>
<evidence type="ECO:0000313" key="2">
    <source>
        <dbReference type="EMBL" id="KFF08748.1"/>
    </source>
</evidence>
<organism evidence="2 3">
    <name type="scientific">Chryseobacterium luteum</name>
    <dbReference type="NCBI Taxonomy" id="421531"/>
    <lineage>
        <taxon>Bacteria</taxon>
        <taxon>Pseudomonadati</taxon>
        <taxon>Bacteroidota</taxon>
        <taxon>Flavobacteriia</taxon>
        <taxon>Flavobacteriales</taxon>
        <taxon>Weeksellaceae</taxon>
        <taxon>Chryseobacterium group</taxon>
        <taxon>Chryseobacterium</taxon>
    </lineage>
</organism>
<name>A0A085ZWD4_9FLAO</name>
<accession>A0A085ZWD4</accession>
<comment type="caution">
    <text evidence="2">The sequence shown here is derived from an EMBL/GenBank/DDBJ whole genome shotgun (WGS) entry which is preliminary data.</text>
</comment>
<proteinExistence type="predicted"/>
<dbReference type="OrthoDB" id="1260524at2"/>
<reference evidence="2 3" key="1">
    <citation type="submission" date="2014-07" db="EMBL/GenBank/DDBJ databases">
        <title>Genome of Chryseobacterium luteum DSM 18605.</title>
        <authorList>
            <person name="Stropko S.J."/>
            <person name="Pipes S.E."/>
            <person name="Newman J.D."/>
        </authorList>
    </citation>
    <scope>NUCLEOTIDE SEQUENCE [LARGE SCALE GENOMIC DNA]</scope>
    <source>
        <strain evidence="2 3">DSM 18605</strain>
    </source>
</reference>
<dbReference type="eggNOG" id="ENOG50311B5">
    <property type="taxonomic scope" value="Bacteria"/>
</dbReference>
<dbReference type="Proteomes" id="UP000028703">
    <property type="component" value="Unassembled WGS sequence"/>
</dbReference>
<gene>
    <name evidence="2" type="ORF">IX38_04765</name>
</gene>
<protein>
    <submittedName>
        <fullName evidence="2">Uncharacterized protein</fullName>
    </submittedName>
</protein>
<sequence>MKNILMRSLVIFIVMSLLNAQFSEWTLHFLKEKSDGIVMVPIGVLVDCLIVTIVSFITVLLFRKNYSSVLRIAVLFEIIYLLTLIISGTNPFAYFSNKTDAGLLALFIYINSFVVFLIVCIFHLIYFKIIASKIKNYPTSRTR</sequence>
<evidence type="ECO:0000256" key="1">
    <source>
        <dbReference type="SAM" id="Phobius"/>
    </source>
</evidence>